<dbReference type="PANTHER" id="PTHR42930">
    <property type="entry name" value="PHOSPHATE-SPECIFIC TRANSPORT SYSTEM ACCESSORY PROTEIN PHOU"/>
    <property type="match status" value="1"/>
</dbReference>
<accession>A0A174CEJ7</accession>
<dbReference type="STRING" id="187979.ERS852385_02145"/>
<evidence type="ECO:0000256" key="4">
    <source>
        <dbReference type="ARBA" id="ARBA00022448"/>
    </source>
</evidence>
<proteinExistence type="inferred from homology"/>
<dbReference type="GO" id="GO:0030643">
    <property type="term" value="P:intracellular phosphate ion homeostasis"/>
    <property type="evidence" value="ECO:0007669"/>
    <property type="project" value="InterPro"/>
</dbReference>
<dbReference type="AlphaFoldDB" id="A0A174CEJ7"/>
<dbReference type="InterPro" id="IPR026022">
    <property type="entry name" value="PhoU_dom"/>
</dbReference>
<dbReference type="Proteomes" id="UP000095546">
    <property type="component" value="Unassembled WGS sequence"/>
</dbReference>
<dbReference type="SUPFAM" id="SSF109755">
    <property type="entry name" value="PhoU-like"/>
    <property type="match status" value="1"/>
</dbReference>
<dbReference type="FunFam" id="1.20.58.220:FF:000004">
    <property type="entry name" value="Phosphate-specific transport system accessory protein PhoU"/>
    <property type="match status" value="1"/>
</dbReference>
<keyword evidence="10" id="KW-1185">Reference proteome</keyword>
<feature type="domain" description="PhoU" evidence="8">
    <location>
        <begin position="21"/>
        <end position="107"/>
    </location>
</feature>
<gene>
    <name evidence="9" type="primary">phoU</name>
    <name evidence="9" type="ORF">ERS852385_02145</name>
</gene>
<dbReference type="GO" id="GO:0005737">
    <property type="term" value="C:cytoplasm"/>
    <property type="evidence" value="ECO:0007669"/>
    <property type="project" value="UniProtKB-SubCell"/>
</dbReference>
<evidence type="ECO:0000256" key="2">
    <source>
        <dbReference type="ARBA" id="ARBA00008107"/>
    </source>
</evidence>
<evidence type="ECO:0000313" key="9">
    <source>
        <dbReference type="EMBL" id="CUO10669.1"/>
    </source>
</evidence>
<comment type="similarity">
    <text evidence="2 7">Belongs to the PhoU family.</text>
</comment>
<evidence type="ECO:0000256" key="6">
    <source>
        <dbReference type="ARBA" id="ARBA00022592"/>
    </source>
</evidence>
<dbReference type="GO" id="GO:0006817">
    <property type="term" value="P:phosphate ion transport"/>
    <property type="evidence" value="ECO:0007669"/>
    <property type="project" value="UniProtKB-KW"/>
</dbReference>
<comment type="subcellular location">
    <subcellularLocation>
        <location evidence="1 7">Cytoplasm</location>
    </subcellularLocation>
</comment>
<dbReference type="Pfam" id="PF01895">
    <property type="entry name" value="PhoU"/>
    <property type="match status" value="2"/>
</dbReference>
<evidence type="ECO:0000256" key="3">
    <source>
        <dbReference type="ARBA" id="ARBA00011738"/>
    </source>
</evidence>
<evidence type="ECO:0000259" key="8">
    <source>
        <dbReference type="Pfam" id="PF01895"/>
    </source>
</evidence>
<organism evidence="9 10">
    <name type="scientific">Mitsuokella jalaludinii</name>
    <dbReference type="NCBI Taxonomy" id="187979"/>
    <lineage>
        <taxon>Bacteria</taxon>
        <taxon>Bacillati</taxon>
        <taxon>Bacillota</taxon>
        <taxon>Negativicutes</taxon>
        <taxon>Selenomonadales</taxon>
        <taxon>Selenomonadaceae</taxon>
        <taxon>Mitsuokella</taxon>
    </lineage>
</organism>
<dbReference type="GO" id="GO:0045936">
    <property type="term" value="P:negative regulation of phosphate metabolic process"/>
    <property type="evidence" value="ECO:0007669"/>
    <property type="project" value="InterPro"/>
</dbReference>
<dbReference type="PIRSF" id="PIRSF003107">
    <property type="entry name" value="PhoU"/>
    <property type="match status" value="1"/>
</dbReference>
<protein>
    <recommendedName>
        <fullName evidence="7">Phosphate-specific transport system accessory protein PhoU</fullName>
    </recommendedName>
</protein>
<keyword evidence="4 7" id="KW-0813">Transport</keyword>
<evidence type="ECO:0000256" key="5">
    <source>
        <dbReference type="ARBA" id="ARBA00022490"/>
    </source>
</evidence>
<evidence type="ECO:0000313" key="10">
    <source>
        <dbReference type="Proteomes" id="UP000095546"/>
    </source>
</evidence>
<name>A0A174CEJ7_9FIRM</name>
<sequence>MERQTRQEYIHDLEVVQDLVATMGDKALDNVEKSMKALLEGDTALAKIVMKADDVIDDMIVDVEDKCILLIAKQQPIAHDLRVIATGFKISTDIERIGDHAFDIAKTAVSVNEPLNPDCKHWIEELGNSAAAMLRRAVKAYRDKSVQEADEVRKLDKQMDEVFEHTFYALSDFVTKEGARQQGATQLLFIARFLERIGDHAVNIAEWVIYLETAERIHQKKNRLI</sequence>
<dbReference type="InterPro" id="IPR028366">
    <property type="entry name" value="PhoU"/>
</dbReference>
<evidence type="ECO:0000256" key="1">
    <source>
        <dbReference type="ARBA" id="ARBA00004496"/>
    </source>
</evidence>
<dbReference type="EMBL" id="CYYU01000029">
    <property type="protein sequence ID" value="CUO10669.1"/>
    <property type="molecule type" value="Genomic_DNA"/>
</dbReference>
<comment type="function">
    <text evidence="7">Plays a role in the regulation of phosphate uptake.</text>
</comment>
<keyword evidence="5 7" id="KW-0963">Cytoplasm</keyword>
<dbReference type="InterPro" id="IPR038078">
    <property type="entry name" value="PhoU-like_sf"/>
</dbReference>
<keyword evidence="6 7" id="KW-0592">Phosphate transport</keyword>
<feature type="domain" description="PhoU" evidence="8">
    <location>
        <begin position="123"/>
        <end position="208"/>
    </location>
</feature>
<dbReference type="NCBIfam" id="TIGR02135">
    <property type="entry name" value="phoU_full"/>
    <property type="match status" value="1"/>
</dbReference>
<reference evidence="9 10" key="1">
    <citation type="submission" date="2015-09" db="EMBL/GenBank/DDBJ databases">
        <authorList>
            <consortium name="Pathogen Informatics"/>
        </authorList>
    </citation>
    <scope>NUCLEOTIDE SEQUENCE [LARGE SCALE GENOMIC DNA]</scope>
    <source>
        <strain evidence="9 10">2789STDY5608828</strain>
    </source>
</reference>
<dbReference type="RefSeq" id="WP_055162971.1">
    <property type="nucleotide sequence ID" value="NZ_CABIWZ010000029.1"/>
</dbReference>
<dbReference type="eggNOG" id="COG0704">
    <property type="taxonomic scope" value="Bacteria"/>
</dbReference>
<dbReference type="Gene3D" id="1.20.58.220">
    <property type="entry name" value="Phosphate transport system protein phou homolog 2, domain 2"/>
    <property type="match status" value="1"/>
</dbReference>
<dbReference type="OrthoDB" id="9814256at2"/>
<comment type="subunit">
    <text evidence="3 7">Homodimer.</text>
</comment>
<evidence type="ECO:0000256" key="7">
    <source>
        <dbReference type="PIRNR" id="PIRNR003107"/>
    </source>
</evidence>
<dbReference type="PANTHER" id="PTHR42930:SF3">
    <property type="entry name" value="PHOSPHATE-SPECIFIC TRANSPORT SYSTEM ACCESSORY PROTEIN PHOU"/>
    <property type="match status" value="1"/>
</dbReference>